<sequence length="50" mass="5705">MRRVMDLIDTCVTVAWWDGSCLGLRLHRLPDLIDRVASAPQRVRRTGARA</sequence>
<accession>A0ABQ4QCH0</accession>
<protein>
    <submittedName>
        <fullName evidence="1">Uncharacterized protein</fullName>
    </submittedName>
</protein>
<dbReference type="Proteomes" id="UP001055117">
    <property type="component" value="Unassembled WGS sequence"/>
</dbReference>
<evidence type="ECO:0000313" key="1">
    <source>
        <dbReference type="EMBL" id="GJD42868.1"/>
    </source>
</evidence>
<dbReference type="EMBL" id="BPQG01000007">
    <property type="protein sequence ID" value="GJD42868.1"/>
    <property type="molecule type" value="Genomic_DNA"/>
</dbReference>
<gene>
    <name evidence="1" type="ORF">AFCDBAGC_0710</name>
</gene>
<name>A0ABQ4QCH0_9HYPH</name>
<evidence type="ECO:0000313" key="2">
    <source>
        <dbReference type="Proteomes" id="UP001055117"/>
    </source>
</evidence>
<reference evidence="1 2" key="1">
    <citation type="journal article" date="2021" name="Front. Microbiol.">
        <title>Comprehensive Comparative Genomics and Phenotyping of Methylobacterium Species.</title>
        <authorList>
            <person name="Alessa O."/>
            <person name="Ogura Y."/>
            <person name="Fujitani Y."/>
            <person name="Takami H."/>
            <person name="Hayashi T."/>
            <person name="Sahin N."/>
            <person name="Tani A."/>
        </authorList>
    </citation>
    <scope>NUCLEOTIDE SEQUENCE [LARGE SCALE GENOMIC DNA]</scope>
    <source>
        <strain evidence="1 2">DSM 23679</strain>
    </source>
</reference>
<organism evidence="1 2">
    <name type="scientific">Methylobacterium cerastii</name>
    <dbReference type="NCBI Taxonomy" id="932741"/>
    <lineage>
        <taxon>Bacteria</taxon>
        <taxon>Pseudomonadati</taxon>
        <taxon>Pseudomonadota</taxon>
        <taxon>Alphaproteobacteria</taxon>
        <taxon>Hyphomicrobiales</taxon>
        <taxon>Methylobacteriaceae</taxon>
        <taxon>Methylobacterium</taxon>
    </lineage>
</organism>
<proteinExistence type="predicted"/>
<keyword evidence="2" id="KW-1185">Reference proteome</keyword>
<comment type="caution">
    <text evidence="1">The sequence shown here is derived from an EMBL/GenBank/DDBJ whole genome shotgun (WGS) entry which is preliminary data.</text>
</comment>